<dbReference type="AlphaFoldDB" id="A0A318J562"/>
<dbReference type="Proteomes" id="UP000247792">
    <property type="component" value="Unassembled WGS sequence"/>
</dbReference>
<reference evidence="3 4" key="1">
    <citation type="submission" date="2018-05" db="EMBL/GenBank/DDBJ databases">
        <title>Genomic Encyclopedia of Type Strains, Phase IV (KMG-IV): sequencing the most valuable type-strain genomes for metagenomic binning, comparative biology and taxonomic classification.</title>
        <authorList>
            <person name="Goeker M."/>
        </authorList>
    </citation>
    <scope>NUCLEOTIDE SEQUENCE [LARGE SCALE GENOMIC DNA]</scope>
    <source>
        <strain evidence="3 4">DSM 19792</strain>
    </source>
</reference>
<dbReference type="Pfam" id="PF03795">
    <property type="entry name" value="YCII"/>
    <property type="match status" value="1"/>
</dbReference>
<gene>
    <name evidence="3" type="ORF">DFR42_105211</name>
</gene>
<evidence type="ECO:0000313" key="3">
    <source>
        <dbReference type="EMBL" id="PXX42553.1"/>
    </source>
</evidence>
<dbReference type="PANTHER" id="PTHR35174">
    <property type="entry name" value="BLL7171 PROTEIN-RELATED"/>
    <property type="match status" value="1"/>
</dbReference>
<organism evidence="3 4">
    <name type="scientific">Undibacterium pigrum</name>
    <dbReference type="NCBI Taxonomy" id="401470"/>
    <lineage>
        <taxon>Bacteria</taxon>
        <taxon>Pseudomonadati</taxon>
        <taxon>Pseudomonadota</taxon>
        <taxon>Betaproteobacteria</taxon>
        <taxon>Burkholderiales</taxon>
        <taxon>Oxalobacteraceae</taxon>
        <taxon>Undibacterium</taxon>
    </lineage>
</organism>
<dbReference type="OrthoDB" id="9807535at2"/>
<comment type="similarity">
    <text evidence="1">Belongs to the YciI family.</text>
</comment>
<name>A0A318J562_9BURK</name>
<dbReference type="SUPFAM" id="SSF54909">
    <property type="entry name" value="Dimeric alpha+beta barrel"/>
    <property type="match status" value="1"/>
</dbReference>
<evidence type="ECO:0000259" key="2">
    <source>
        <dbReference type="Pfam" id="PF03795"/>
    </source>
</evidence>
<feature type="domain" description="YCII-related" evidence="2">
    <location>
        <begin position="1"/>
        <end position="114"/>
    </location>
</feature>
<keyword evidence="4" id="KW-1185">Reference proteome</keyword>
<comment type="caution">
    <text evidence="3">The sequence shown here is derived from an EMBL/GenBank/DDBJ whole genome shotgun (WGS) entry which is preliminary data.</text>
</comment>
<protein>
    <recommendedName>
        <fullName evidence="2">YCII-related domain-containing protein</fullName>
    </recommendedName>
</protein>
<dbReference type="RefSeq" id="WP_110256097.1">
    <property type="nucleotide sequence ID" value="NZ_QJKB01000005.1"/>
</dbReference>
<dbReference type="PANTHER" id="PTHR35174:SF3">
    <property type="entry name" value="BLL7171 PROTEIN"/>
    <property type="match status" value="1"/>
</dbReference>
<accession>A0A318J562</accession>
<evidence type="ECO:0000256" key="1">
    <source>
        <dbReference type="ARBA" id="ARBA00007689"/>
    </source>
</evidence>
<proteinExistence type="inferred from homology"/>
<dbReference type="InterPro" id="IPR005545">
    <property type="entry name" value="YCII"/>
</dbReference>
<dbReference type="EMBL" id="QJKB01000005">
    <property type="protein sequence ID" value="PXX42553.1"/>
    <property type="molecule type" value="Genomic_DNA"/>
</dbReference>
<evidence type="ECO:0000313" key="4">
    <source>
        <dbReference type="Proteomes" id="UP000247792"/>
    </source>
</evidence>
<dbReference type="Gene3D" id="3.30.70.1060">
    <property type="entry name" value="Dimeric alpha+beta barrel"/>
    <property type="match status" value="1"/>
</dbReference>
<sequence length="127" mass="13639">MQYMLLIAANEAEEQQIPDADMVQMIAAYGAYTEALIQAGALVAGERLRESTKATTVRVREGKTTVLDGPYAEAKEQLGGFYIIDVADLDAALHWAARCPGAAYGSIEVRPIWPTENMSGDECTAAA</sequence>
<dbReference type="InterPro" id="IPR011008">
    <property type="entry name" value="Dimeric_a/b-barrel"/>
</dbReference>